<accession>A0A194V7C9</accession>
<sequence>MALENNSLPSGEDRRMLTPTPQVKALSLVAFSGPSPNASTTPGIHSSAAILSVIPYLPDPCHDPNM</sequence>
<keyword evidence="2" id="KW-1185">Reference proteome</keyword>
<gene>
    <name evidence="1" type="ORF">VP1G_11079</name>
</gene>
<protein>
    <submittedName>
        <fullName evidence="1">Uncharacterized protein</fullName>
    </submittedName>
</protein>
<dbReference type="EMBL" id="KN714736">
    <property type="protein sequence ID" value="KUI59789.1"/>
    <property type="molecule type" value="Genomic_DNA"/>
</dbReference>
<proteinExistence type="predicted"/>
<evidence type="ECO:0000313" key="2">
    <source>
        <dbReference type="Proteomes" id="UP000078576"/>
    </source>
</evidence>
<reference evidence="2" key="1">
    <citation type="submission" date="2014-12" db="EMBL/GenBank/DDBJ databases">
        <title>Genome Sequence of Valsa Canker Pathogens Uncovers a Specific Adaption of Colonization on Woody Bark.</title>
        <authorList>
            <person name="Yin Z."/>
            <person name="Liu H."/>
            <person name="Gao X."/>
            <person name="Li Z."/>
            <person name="Song N."/>
            <person name="Ke X."/>
            <person name="Dai Q."/>
            <person name="Wu Y."/>
            <person name="Sun Y."/>
            <person name="Xu J.-R."/>
            <person name="Kang Z.K."/>
            <person name="Wang L."/>
            <person name="Huang L."/>
        </authorList>
    </citation>
    <scope>NUCLEOTIDE SEQUENCE [LARGE SCALE GENOMIC DNA]</scope>
    <source>
        <strain evidence="2">SXYL134</strain>
    </source>
</reference>
<evidence type="ECO:0000313" key="1">
    <source>
        <dbReference type="EMBL" id="KUI59789.1"/>
    </source>
</evidence>
<name>A0A194V7C9_CYTMA</name>
<organism evidence="1 2">
    <name type="scientific">Cytospora mali</name>
    <name type="common">Apple Valsa canker fungus</name>
    <name type="synonym">Valsa mali</name>
    <dbReference type="NCBI Taxonomy" id="578113"/>
    <lineage>
        <taxon>Eukaryota</taxon>
        <taxon>Fungi</taxon>
        <taxon>Dikarya</taxon>
        <taxon>Ascomycota</taxon>
        <taxon>Pezizomycotina</taxon>
        <taxon>Sordariomycetes</taxon>
        <taxon>Sordariomycetidae</taxon>
        <taxon>Diaporthales</taxon>
        <taxon>Cytosporaceae</taxon>
        <taxon>Cytospora</taxon>
    </lineage>
</organism>
<dbReference type="AlphaFoldDB" id="A0A194V7C9"/>
<dbReference type="Proteomes" id="UP000078576">
    <property type="component" value="Unassembled WGS sequence"/>
</dbReference>